<dbReference type="InterPro" id="IPR010982">
    <property type="entry name" value="Lambda_DNA-bd_dom_sf"/>
</dbReference>
<dbReference type="EMBL" id="DXET01000098">
    <property type="protein sequence ID" value="HIX81178.1"/>
    <property type="molecule type" value="Genomic_DNA"/>
</dbReference>
<dbReference type="SMART" id="SM00530">
    <property type="entry name" value="HTH_XRE"/>
    <property type="match status" value="1"/>
</dbReference>
<evidence type="ECO:0000313" key="3">
    <source>
        <dbReference type="EMBL" id="HIX81178.1"/>
    </source>
</evidence>
<dbReference type="Proteomes" id="UP000886724">
    <property type="component" value="Unassembled WGS sequence"/>
</dbReference>
<gene>
    <name evidence="3" type="ORF">H9980_04300</name>
</gene>
<dbReference type="Gene3D" id="1.10.260.40">
    <property type="entry name" value="lambda repressor-like DNA-binding domains"/>
    <property type="match status" value="1"/>
</dbReference>
<dbReference type="Pfam" id="PF01381">
    <property type="entry name" value="HTH_3"/>
    <property type="match status" value="1"/>
</dbReference>
<evidence type="ECO:0000313" key="4">
    <source>
        <dbReference type="Proteomes" id="UP000886724"/>
    </source>
</evidence>
<dbReference type="GO" id="GO:0003677">
    <property type="term" value="F:DNA binding"/>
    <property type="evidence" value="ECO:0007669"/>
    <property type="project" value="UniProtKB-KW"/>
</dbReference>
<name>A0A9D2BM70_9FIRM</name>
<dbReference type="PANTHER" id="PTHR46558:SF4">
    <property type="entry name" value="DNA-BIDING PHAGE PROTEIN"/>
    <property type="match status" value="1"/>
</dbReference>
<accession>A0A9D2BM70</accession>
<dbReference type="SUPFAM" id="SSF47413">
    <property type="entry name" value="lambda repressor-like DNA-binding domains"/>
    <property type="match status" value="1"/>
</dbReference>
<proteinExistence type="predicted"/>
<sequence length="114" mass="13004">MAKKITEVLGKTIRKERKERNLTQQDLADKTGISRRHIANIESGKINASFEVVLAIVKELNISLDNIIYADLNDNYKIELQKMAVQLSMCQDNQKQIALKTIDFMLSEFIAANH</sequence>
<dbReference type="CDD" id="cd00093">
    <property type="entry name" value="HTH_XRE"/>
    <property type="match status" value="1"/>
</dbReference>
<reference evidence="3" key="2">
    <citation type="submission" date="2021-04" db="EMBL/GenBank/DDBJ databases">
        <authorList>
            <person name="Gilroy R."/>
        </authorList>
    </citation>
    <scope>NUCLEOTIDE SEQUENCE</scope>
    <source>
        <strain evidence="3">ChiGjej1B1-14440</strain>
    </source>
</reference>
<reference evidence="3" key="1">
    <citation type="journal article" date="2021" name="PeerJ">
        <title>Extensive microbial diversity within the chicken gut microbiome revealed by metagenomics and culture.</title>
        <authorList>
            <person name="Gilroy R."/>
            <person name="Ravi A."/>
            <person name="Getino M."/>
            <person name="Pursley I."/>
            <person name="Horton D.L."/>
            <person name="Alikhan N.F."/>
            <person name="Baker D."/>
            <person name="Gharbi K."/>
            <person name="Hall N."/>
            <person name="Watson M."/>
            <person name="Adriaenssens E.M."/>
            <person name="Foster-Nyarko E."/>
            <person name="Jarju S."/>
            <person name="Secka A."/>
            <person name="Antonio M."/>
            <person name="Oren A."/>
            <person name="Chaudhuri R.R."/>
            <person name="La Ragione R."/>
            <person name="Hildebrand F."/>
            <person name="Pallen M.J."/>
        </authorList>
    </citation>
    <scope>NUCLEOTIDE SEQUENCE</scope>
    <source>
        <strain evidence="3">ChiGjej1B1-14440</strain>
    </source>
</reference>
<dbReference type="InterPro" id="IPR001387">
    <property type="entry name" value="Cro/C1-type_HTH"/>
</dbReference>
<protein>
    <submittedName>
        <fullName evidence="3">Helix-turn-helix domain-containing protein</fullName>
    </submittedName>
</protein>
<keyword evidence="1" id="KW-0238">DNA-binding</keyword>
<dbReference type="AlphaFoldDB" id="A0A9D2BM70"/>
<comment type="caution">
    <text evidence="3">The sequence shown here is derived from an EMBL/GenBank/DDBJ whole genome shotgun (WGS) entry which is preliminary data.</text>
</comment>
<dbReference type="PROSITE" id="PS50943">
    <property type="entry name" value="HTH_CROC1"/>
    <property type="match status" value="1"/>
</dbReference>
<feature type="domain" description="HTH cro/C1-type" evidence="2">
    <location>
        <begin position="13"/>
        <end position="67"/>
    </location>
</feature>
<dbReference type="PANTHER" id="PTHR46558">
    <property type="entry name" value="TRACRIPTIONAL REGULATORY PROTEIN-RELATED-RELATED"/>
    <property type="match status" value="1"/>
</dbReference>
<evidence type="ECO:0000259" key="2">
    <source>
        <dbReference type="PROSITE" id="PS50943"/>
    </source>
</evidence>
<evidence type="ECO:0000256" key="1">
    <source>
        <dbReference type="ARBA" id="ARBA00023125"/>
    </source>
</evidence>
<organism evidence="3 4">
    <name type="scientific">Candidatus Erysipelatoclostridium merdavium</name>
    <dbReference type="NCBI Taxonomy" id="2838566"/>
    <lineage>
        <taxon>Bacteria</taxon>
        <taxon>Bacillati</taxon>
        <taxon>Bacillota</taxon>
        <taxon>Erysipelotrichia</taxon>
        <taxon>Erysipelotrichales</taxon>
        <taxon>Erysipelotrichales incertae sedis</taxon>
    </lineage>
</organism>